<evidence type="ECO:0000313" key="8">
    <source>
        <dbReference type="Proteomes" id="UP000326936"/>
    </source>
</evidence>
<dbReference type="PANTHER" id="PTHR30468">
    <property type="entry name" value="ALPHA-KETOGLUTARATE-DEPENDENT SULFONATE DIOXYGENASE"/>
    <property type="match status" value="1"/>
</dbReference>
<dbReference type="KEGG" id="vaq:FIV01_08740"/>
<dbReference type="InterPro" id="IPR051323">
    <property type="entry name" value="AtsK-like"/>
</dbReference>
<reference evidence="7 8" key="1">
    <citation type="submission" date="2019-10" db="EMBL/GenBank/DDBJ databases">
        <title>Complete genome sequence of Vibrio sp. strain THAF100, isolated from non-filtered water from the water column of tank 6 of a marine aquarium containing stony-coral fragments. Water maintained at 26 degree C.</title>
        <authorList>
            <person name="Ruckert C."/>
            <person name="Franco A."/>
            <person name="Kalinowski J."/>
            <person name="Glaeser S."/>
        </authorList>
    </citation>
    <scope>NUCLEOTIDE SEQUENCE [LARGE SCALE GENOMIC DNA]</scope>
    <source>
        <strain evidence="7 8">THAF100</strain>
    </source>
</reference>
<dbReference type="InterPro" id="IPR042098">
    <property type="entry name" value="TauD-like_sf"/>
</dbReference>
<dbReference type="PANTHER" id="PTHR30468:SF1">
    <property type="entry name" value="ALPHA-KETOGLUTARATE-DEPENDENT SULFONATE DIOXYGENASE"/>
    <property type="match status" value="1"/>
</dbReference>
<evidence type="ECO:0000259" key="6">
    <source>
        <dbReference type="Pfam" id="PF02668"/>
    </source>
</evidence>
<keyword evidence="3 7" id="KW-0223">Dioxygenase</keyword>
<dbReference type="InterPro" id="IPR003819">
    <property type="entry name" value="TauD/TfdA-like"/>
</dbReference>
<proteinExistence type="inferred from homology"/>
<dbReference type="RefSeq" id="WP_152430645.1">
    <property type="nucleotide sequence ID" value="NZ_CBCSDK010000004.1"/>
</dbReference>
<accession>A0A5P9CJU8</accession>
<dbReference type="AlphaFoldDB" id="A0A5P9CJU8"/>
<dbReference type="GO" id="GO:0000908">
    <property type="term" value="F:taurine dioxygenase activity"/>
    <property type="evidence" value="ECO:0007669"/>
    <property type="project" value="UniProtKB-EC"/>
</dbReference>
<keyword evidence="2" id="KW-0479">Metal-binding</keyword>
<dbReference type="Proteomes" id="UP000326936">
    <property type="component" value="Chromosome"/>
</dbReference>
<evidence type="ECO:0000256" key="2">
    <source>
        <dbReference type="ARBA" id="ARBA00022723"/>
    </source>
</evidence>
<dbReference type="SUPFAM" id="SSF51197">
    <property type="entry name" value="Clavaminate synthase-like"/>
    <property type="match status" value="1"/>
</dbReference>
<dbReference type="OrthoDB" id="581608at2"/>
<keyword evidence="8" id="KW-1185">Reference proteome</keyword>
<dbReference type="Pfam" id="PF02668">
    <property type="entry name" value="TauD"/>
    <property type="match status" value="1"/>
</dbReference>
<evidence type="ECO:0000256" key="5">
    <source>
        <dbReference type="ARBA" id="ARBA00023004"/>
    </source>
</evidence>
<dbReference type="GO" id="GO:0005737">
    <property type="term" value="C:cytoplasm"/>
    <property type="evidence" value="ECO:0007669"/>
    <property type="project" value="TreeGrafter"/>
</dbReference>
<dbReference type="Gene3D" id="3.60.130.10">
    <property type="entry name" value="Clavaminate synthase-like"/>
    <property type="match status" value="1"/>
</dbReference>
<protein>
    <submittedName>
        <fullName evidence="7">Alpha-ketoglutarate-dependent taurine dioxygenase</fullName>
        <ecNumber evidence="7">1.14.11.17</ecNumber>
    </submittedName>
</protein>
<feature type="domain" description="TauD/TfdA-like" evidence="6">
    <location>
        <begin position="3"/>
        <end position="268"/>
    </location>
</feature>
<sequence>MNITPLSPHIGALVEGVELADLNDGEFDVLYRAYLDHKVLFFHNQSMTPEQHMSFAKRFGQLEPVHPFFPHLEEQEQVVVIETSPGSPPSKSYWHTDLTWQSIPCRCSILHAQLCPEAGGDTIWTSMEAVWLSLTPNEQNALRRLTATHALHAFEGSRYDSVTEDGQSRVAKISTQYPPVTHPLIVRHPETGNPTVYVNEQFTREVDGLSNEESEVLLNKLYQRARLPEFQIRFSWQPGAVAIWDNLSTQHFAVTDYGDKPRRLHRVTVRGEELKSY</sequence>
<dbReference type="EMBL" id="CP045350">
    <property type="protein sequence ID" value="QFT26514.1"/>
    <property type="molecule type" value="Genomic_DNA"/>
</dbReference>
<comment type="similarity">
    <text evidence="1">Belongs to the TfdA dioxygenase family.</text>
</comment>
<name>A0A5P9CJU8_9VIBR</name>
<evidence type="ECO:0000313" key="7">
    <source>
        <dbReference type="EMBL" id="QFT26514.1"/>
    </source>
</evidence>
<evidence type="ECO:0000256" key="1">
    <source>
        <dbReference type="ARBA" id="ARBA00005896"/>
    </source>
</evidence>
<evidence type="ECO:0000256" key="3">
    <source>
        <dbReference type="ARBA" id="ARBA00022964"/>
    </source>
</evidence>
<dbReference type="EC" id="1.14.11.17" evidence="7"/>
<evidence type="ECO:0000256" key="4">
    <source>
        <dbReference type="ARBA" id="ARBA00023002"/>
    </source>
</evidence>
<gene>
    <name evidence="7" type="primary">tauD</name>
    <name evidence="7" type="ORF">FIV01_08740</name>
</gene>
<dbReference type="GO" id="GO:0046872">
    <property type="term" value="F:metal ion binding"/>
    <property type="evidence" value="ECO:0007669"/>
    <property type="project" value="UniProtKB-KW"/>
</dbReference>
<organism evidence="7 8">
    <name type="scientific">Vibrio aquimaris</name>
    <dbReference type="NCBI Taxonomy" id="2587862"/>
    <lineage>
        <taxon>Bacteria</taxon>
        <taxon>Pseudomonadati</taxon>
        <taxon>Pseudomonadota</taxon>
        <taxon>Gammaproteobacteria</taxon>
        <taxon>Vibrionales</taxon>
        <taxon>Vibrionaceae</taxon>
        <taxon>Vibrio</taxon>
    </lineage>
</organism>
<keyword evidence="5" id="KW-0408">Iron</keyword>
<keyword evidence="4 7" id="KW-0560">Oxidoreductase</keyword>
<dbReference type="GO" id="GO:0006790">
    <property type="term" value="P:sulfur compound metabolic process"/>
    <property type="evidence" value="ECO:0007669"/>
    <property type="project" value="TreeGrafter"/>
</dbReference>